<evidence type="ECO:0000256" key="8">
    <source>
        <dbReference type="ARBA" id="ARBA00023239"/>
    </source>
</evidence>
<dbReference type="SUPFAM" id="SSF53850">
    <property type="entry name" value="Periplasmic binding protein-like II"/>
    <property type="match status" value="1"/>
</dbReference>
<dbReference type="Pfam" id="PF02621">
    <property type="entry name" value="VitK2_biosynth"/>
    <property type="match status" value="1"/>
</dbReference>
<evidence type="ECO:0000256" key="1">
    <source>
        <dbReference type="ARBA" id="ARBA00004863"/>
    </source>
</evidence>
<proteinExistence type="inferred from homology"/>
<dbReference type="GO" id="GO:0046992">
    <property type="term" value="F:oxidoreductase activity, acting on X-H and Y-H to form an X-Y bond"/>
    <property type="evidence" value="ECO:0007669"/>
    <property type="project" value="UniProtKB-UniRule"/>
</dbReference>
<dbReference type="GO" id="GO:0051539">
    <property type="term" value="F:4 iron, 4 sulfur cluster binding"/>
    <property type="evidence" value="ECO:0007669"/>
    <property type="project" value="UniProtKB-KW"/>
</dbReference>
<evidence type="ECO:0000259" key="11">
    <source>
        <dbReference type="PROSITE" id="PS51918"/>
    </source>
</evidence>
<keyword evidence="5 9" id="KW-0479">Metal-binding</keyword>
<keyword evidence="2 9" id="KW-0474">Menaquinone biosynthesis</keyword>
<comment type="cofactor">
    <cofactor evidence="9">
        <name>[4Fe-4S] cluster</name>
        <dbReference type="ChEBI" id="CHEBI:49883"/>
    </cofactor>
    <text evidence="9">Binds 1 [4Fe-4S] cluster. The cluster is coordinated with 3 cysteines and an exchangeable S-adenosyl-L-methionine.</text>
</comment>
<dbReference type="SFLD" id="SFLDF00343">
    <property type="entry name" value="aminofutalosine_synthase_(mqnE"/>
    <property type="match status" value="1"/>
</dbReference>
<dbReference type="InterPro" id="IPR058240">
    <property type="entry name" value="rSAM_sf"/>
</dbReference>
<dbReference type="InterPro" id="IPR007197">
    <property type="entry name" value="rSAM"/>
</dbReference>
<dbReference type="NCBIfam" id="TIGR00423">
    <property type="entry name" value="CofH family radical SAM protein"/>
    <property type="match status" value="1"/>
</dbReference>
<dbReference type="GO" id="GO:0016765">
    <property type="term" value="F:transferase activity, transferring alkyl or aryl (other than methyl) groups"/>
    <property type="evidence" value="ECO:0007669"/>
    <property type="project" value="InterPro"/>
</dbReference>
<dbReference type="AlphaFoldDB" id="A0A5C5WR33"/>
<feature type="domain" description="Radical SAM core" evidence="11">
    <location>
        <begin position="323"/>
        <end position="553"/>
    </location>
</feature>
<organism evidence="12 13">
    <name type="scientific">Rubripirellula amarantea</name>
    <dbReference type="NCBI Taxonomy" id="2527999"/>
    <lineage>
        <taxon>Bacteria</taxon>
        <taxon>Pseudomonadati</taxon>
        <taxon>Planctomycetota</taxon>
        <taxon>Planctomycetia</taxon>
        <taxon>Pirellulales</taxon>
        <taxon>Pirellulaceae</taxon>
        <taxon>Rubripirellula</taxon>
    </lineage>
</organism>
<evidence type="ECO:0000256" key="4">
    <source>
        <dbReference type="ARBA" id="ARBA00022691"/>
    </source>
</evidence>
<comment type="similarity">
    <text evidence="10">Belongs to the MqnA/MqnD family. MqnA subfamily.</text>
</comment>
<evidence type="ECO:0000256" key="2">
    <source>
        <dbReference type="ARBA" id="ARBA00022428"/>
    </source>
</evidence>
<dbReference type="PANTHER" id="PTHR43076:SF1">
    <property type="entry name" value="LIPOYL SYNTHASE 2"/>
    <property type="match status" value="1"/>
</dbReference>
<dbReference type="Pfam" id="PF04055">
    <property type="entry name" value="Radical_SAM"/>
    <property type="match status" value="1"/>
</dbReference>
<dbReference type="SFLD" id="SFLDS00029">
    <property type="entry name" value="Radical_SAM"/>
    <property type="match status" value="2"/>
</dbReference>
<evidence type="ECO:0000256" key="6">
    <source>
        <dbReference type="ARBA" id="ARBA00023004"/>
    </source>
</evidence>
<reference evidence="12 13" key="1">
    <citation type="submission" date="2019-02" db="EMBL/GenBank/DDBJ databases">
        <title>Deep-cultivation of Planctomycetes and their phenomic and genomic characterization uncovers novel biology.</title>
        <authorList>
            <person name="Wiegand S."/>
            <person name="Jogler M."/>
            <person name="Boedeker C."/>
            <person name="Pinto D."/>
            <person name="Vollmers J."/>
            <person name="Rivas-Marin E."/>
            <person name="Kohn T."/>
            <person name="Peeters S.H."/>
            <person name="Heuer A."/>
            <person name="Rast P."/>
            <person name="Oberbeckmann S."/>
            <person name="Bunk B."/>
            <person name="Jeske O."/>
            <person name="Meyerdierks A."/>
            <person name="Storesund J.E."/>
            <person name="Kallscheuer N."/>
            <person name="Luecker S."/>
            <person name="Lage O.M."/>
            <person name="Pohl T."/>
            <person name="Merkel B.J."/>
            <person name="Hornburger P."/>
            <person name="Mueller R.-W."/>
            <person name="Bruemmer F."/>
            <person name="Labrenz M."/>
            <person name="Spormann A.M."/>
            <person name="Op Den Camp H."/>
            <person name="Overmann J."/>
            <person name="Amann R."/>
            <person name="Jetten M.S.M."/>
            <person name="Mascher T."/>
            <person name="Medema M.H."/>
            <person name="Devos D.P."/>
            <person name="Kaster A.-K."/>
            <person name="Ovreas L."/>
            <person name="Rohde M."/>
            <person name="Galperin M.Y."/>
            <person name="Jogler C."/>
        </authorList>
    </citation>
    <scope>NUCLEOTIDE SEQUENCE [LARGE SCALE GENOMIC DNA]</scope>
    <source>
        <strain evidence="12 13">Pla22</strain>
    </source>
</reference>
<dbReference type="SFLD" id="SFLDG01389">
    <property type="entry name" value="menaquinone_synthsis_involved"/>
    <property type="match status" value="2"/>
</dbReference>
<dbReference type="InterPro" id="IPR034405">
    <property type="entry name" value="F420"/>
</dbReference>
<accession>A0A5C5WR33</accession>
<dbReference type="InterPro" id="IPR045567">
    <property type="entry name" value="CofH/MnqC-like_C"/>
</dbReference>
<dbReference type="Proteomes" id="UP000316598">
    <property type="component" value="Unassembled WGS sequence"/>
</dbReference>
<evidence type="ECO:0000313" key="13">
    <source>
        <dbReference type="Proteomes" id="UP000316598"/>
    </source>
</evidence>
<dbReference type="GO" id="GO:0044689">
    <property type="term" value="F:7,8-didemethyl-8-hydroxy-5-deazariboflavin synthase activity"/>
    <property type="evidence" value="ECO:0007669"/>
    <property type="project" value="TreeGrafter"/>
</dbReference>
<dbReference type="EC" id="1.21.98.1" evidence="9"/>
<dbReference type="OrthoDB" id="9802027at2"/>
<feature type="binding site" evidence="9">
    <location>
        <position position="341"/>
    </location>
    <ligand>
        <name>[4Fe-4S] cluster</name>
        <dbReference type="ChEBI" id="CHEBI:49883"/>
        <note>4Fe-4S-S-AdoMet</note>
    </ligand>
</feature>
<dbReference type="HAMAP" id="MF_00992">
    <property type="entry name" value="MqnC"/>
    <property type="match status" value="1"/>
</dbReference>
<evidence type="ECO:0000256" key="10">
    <source>
        <dbReference type="HAMAP-Rule" id="MF_00995"/>
    </source>
</evidence>
<keyword evidence="6 9" id="KW-0408">Iron</keyword>
<keyword evidence="3 9" id="KW-0004">4Fe-4S</keyword>
<comment type="catalytic activity">
    <reaction evidence="9">
        <text>dehypoxanthine futalosine + S-adenosyl-L-methionine = cyclic dehypoxanthinylfutalosinate + 5'-deoxyadenosine + L-methionine + H(+)</text>
        <dbReference type="Rhea" id="RHEA:33083"/>
        <dbReference type="ChEBI" id="CHEBI:15378"/>
        <dbReference type="ChEBI" id="CHEBI:17319"/>
        <dbReference type="ChEBI" id="CHEBI:57844"/>
        <dbReference type="ChEBI" id="CHEBI:58864"/>
        <dbReference type="ChEBI" id="CHEBI:59789"/>
        <dbReference type="ChEBI" id="CHEBI:64270"/>
        <dbReference type="EC" id="1.21.98.1"/>
    </reaction>
</comment>
<protein>
    <recommendedName>
        <fullName evidence="9 10">Multifunctional fusion protein</fullName>
    </recommendedName>
    <domain>
        <recommendedName>
            <fullName evidence="9">Cyclic dehypoxanthine futalosine synthase</fullName>
            <shortName evidence="9">Cyclic DHFL synthase</shortName>
            <ecNumber evidence="9">1.21.98.1</ecNumber>
        </recommendedName>
        <alternativeName>
            <fullName evidence="9">Dehypoxanthine futalosine cyclase</fullName>
        </alternativeName>
        <alternativeName>
            <fullName evidence="9">Menaquinone biosynthetic enzyme MqnC</fullName>
            <shortName evidence="9">DHFL cyclase</shortName>
        </alternativeName>
    </domain>
    <domain>
        <recommendedName>
            <fullName evidence="10">Chorismate dehydratase</fullName>
            <ecNumber evidence="10">4.2.1.151</ecNumber>
        </recommendedName>
        <alternativeName>
            <fullName evidence="10">Menaquinone biosynthetic enzyme MqnA</fullName>
        </alternativeName>
    </domain>
</protein>
<dbReference type="Pfam" id="PF19288">
    <property type="entry name" value="CofH_C"/>
    <property type="match status" value="1"/>
</dbReference>
<dbReference type="Gene3D" id="3.40.190.10">
    <property type="entry name" value="Periplasmic binding protein-like II"/>
    <property type="match status" value="2"/>
</dbReference>
<dbReference type="Gene3D" id="3.20.20.70">
    <property type="entry name" value="Aldolase class I"/>
    <property type="match status" value="1"/>
</dbReference>
<keyword evidence="7 9" id="KW-0411">Iron-sulfur</keyword>
<keyword evidence="4 9" id="KW-0949">S-adenosyl-L-methionine</keyword>
<evidence type="ECO:0000256" key="7">
    <source>
        <dbReference type="ARBA" id="ARBA00023014"/>
    </source>
</evidence>
<keyword evidence="13" id="KW-1185">Reference proteome</keyword>
<comment type="caution">
    <text evidence="12">The sequence shown here is derived from an EMBL/GenBank/DDBJ whole genome shotgun (WGS) entry which is preliminary data.</text>
</comment>
<dbReference type="InterPro" id="IPR013785">
    <property type="entry name" value="Aldolase_TIM"/>
</dbReference>
<dbReference type="InterPro" id="IPR022431">
    <property type="entry name" value="Cyclic_DHFL_synthase_mqnC"/>
</dbReference>
<comment type="function">
    <text evidence="9">Radical SAM enzyme that catalyzes the cyclization of dehypoxanthine futalosine (DHFL) into cyclic dehypoxanthine futalosine (CDHFL), a step in the biosynthesis of menaquinone (MK, vitamin K2).</text>
</comment>
<evidence type="ECO:0000256" key="3">
    <source>
        <dbReference type="ARBA" id="ARBA00022485"/>
    </source>
</evidence>
<dbReference type="EMBL" id="SJPI01000001">
    <property type="protein sequence ID" value="TWT52571.1"/>
    <property type="molecule type" value="Genomic_DNA"/>
</dbReference>
<dbReference type="HAMAP" id="MF_00995">
    <property type="entry name" value="MqnA"/>
    <property type="match status" value="1"/>
</dbReference>
<dbReference type="SUPFAM" id="SSF102114">
    <property type="entry name" value="Radical SAM enzymes"/>
    <property type="match status" value="1"/>
</dbReference>
<dbReference type="UniPathway" id="UPA00079"/>
<dbReference type="GO" id="GO:0009234">
    <property type="term" value="P:menaquinone biosynthetic process"/>
    <property type="evidence" value="ECO:0007669"/>
    <property type="project" value="UniProtKB-UniRule"/>
</dbReference>
<dbReference type="GO" id="GO:0016836">
    <property type="term" value="F:hydro-lyase activity"/>
    <property type="evidence" value="ECO:0007669"/>
    <property type="project" value="UniProtKB-UniRule"/>
</dbReference>
<keyword evidence="9" id="KW-0560">Oxidoreductase</keyword>
<dbReference type="CDD" id="cd13634">
    <property type="entry name" value="PBP2_Sco4506"/>
    <property type="match status" value="1"/>
</dbReference>
<comment type="similarity">
    <text evidence="9">Belongs to the radical SAM superfamily. MqnC family.</text>
</comment>
<gene>
    <name evidence="12" type="primary">mqnE_1</name>
    <name evidence="10" type="synonym">mqnA</name>
    <name evidence="9" type="synonym">mqnC</name>
    <name evidence="12" type="ORF">Pla22_01950</name>
</gene>
<comment type="catalytic activity">
    <reaction evidence="10">
        <text>chorismate = 3-[(1-carboxyvinyl)-oxy]benzoate + H2O</text>
        <dbReference type="Rhea" id="RHEA:40051"/>
        <dbReference type="ChEBI" id="CHEBI:15377"/>
        <dbReference type="ChEBI" id="CHEBI:29748"/>
        <dbReference type="ChEBI" id="CHEBI:76981"/>
        <dbReference type="EC" id="4.2.1.151"/>
    </reaction>
</comment>
<feature type="binding site" evidence="9">
    <location>
        <position position="344"/>
    </location>
    <ligand>
        <name>[4Fe-4S] cluster</name>
        <dbReference type="ChEBI" id="CHEBI:49883"/>
        <note>4Fe-4S-S-AdoMet</note>
    </ligand>
</feature>
<dbReference type="PROSITE" id="PS51918">
    <property type="entry name" value="RADICAL_SAM"/>
    <property type="match status" value="1"/>
</dbReference>
<dbReference type="EC" id="4.2.1.151" evidence="10"/>
<sequence>MLRIGAVSYLNTKPLIHTLPQQLGDRGELTLDLPSRLADDLASGKLDVALIPIVEFFRGNDYEIISDAAIACRGPVWSVRLLSRVPVEQIKRLALDEGSRTSAAMVRILLKEMHGLMPETVPMTMDQSPESVDADAILMIGDRAMHPARGVYRTIWDLGDRWCRWTETPFVFAAWVARKGFDKKGVSRSDLVSMLQASRDSGLESFESIADVEAAKHGLTKEDVHRYFAENLHFHLGRGERFGMEKFHQKAFQMGFVPSPSPSDNPIMIATSTDSVRHILDKAIEGERLTPEEGLALLESHDLAAIGAAADKVSRRMHPEEYRTYNVDRNINYTNVCTAVCNFCAFYRGPKSDEGYVLPRQELLEKVGETVALGGDQILMQGGLHPKYKLDWYEELLRDIKTAYPQVNIHGFSPPELHHFTKVNNLSIEEVLTRLKAAGLGSIPGGGAEILVDRVRSEITRGKVMTDDWLNVMRVWHRLGGISTATMMFGHVETLAERIEHLDRIRSLQDETGGFTAFICWTFQPDNTEMDNISPKGAFEYLKTQAVSRLYLDNVPSIQSSWVTQGLKIGQLAMTFGANDMGSLMIEENVVAEAGTVHFLTLDQIREAITELGFVPRQRDVFYNLVDEELEQKAILANRNKTPENLVQLG</sequence>
<dbReference type="GO" id="GO:0005506">
    <property type="term" value="F:iron ion binding"/>
    <property type="evidence" value="ECO:0007669"/>
    <property type="project" value="UniProtKB-UniRule"/>
</dbReference>
<comment type="pathway">
    <text evidence="1 9">Quinol/quinone metabolism; menaquinone biosynthesis.</text>
</comment>
<evidence type="ECO:0000256" key="5">
    <source>
        <dbReference type="ARBA" id="ARBA00022723"/>
    </source>
</evidence>
<keyword evidence="8 10" id="KW-0456">Lyase</keyword>
<evidence type="ECO:0000256" key="9">
    <source>
        <dbReference type="HAMAP-Rule" id="MF_00992"/>
    </source>
</evidence>
<comment type="function">
    <text evidence="10">Catalyzes the dehydration of chorismate into 3-[(1-carboxyvinyl)oxy]benzoate, a step in the biosynthesis of menaquinone (MK, vitamin K2).</text>
</comment>
<dbReference type="NCBIfam" id="TIGR03699">
    <property type="entry name" value="menaquin_MqnC"/>
    <property type="match status" value="1"/>
</dbReference>
<dbReference type="InterPro" id="IPR030868">
    <property type="entry name" value="MqnA"/>
</dbReference>
<dbReference type="SFLD" id="SFLDF00342">
    <property type="entry name" value="cyclic_dehypoxanthine_futalosi"/>
    <property type="match status" value="1"/>
</dbReference>
<name>A0A5C5WR33_9BACT</name>
<keyword evidence="12" id="KW-0808">Transferase</keyword>
<feature type="binding site" evidence="9">
    <location>
        <position position="337"/>
    </location>
    <ligand>
        <name>[4Fe-4S] cluster</name>
        <dbReference type="ChEBI" id="CHEBI:49883"/>
        <note>4Fe-4S-S-AdoMet</note>
    </ligand>
</feature>
<dbReference type="PANTHER" id="PTHR43076">
    <property type="entry name" value="FO SYNTHASE (COFH)"/>
    <property type="match status" value="1"/>
</dbReference>
<evidence type="ECO:0000313" key="12">
    <source>
        <dbReference type="EMBL" id="TWT52571.1"/>
    </source>
</evidence>
<dbReference type="SFLD" id="SFLDG01064">
    <property type="entry name" value="F420__menaquinone_cofactor_bio"/>
    <property type="match status" value="2"/>
</dbReference>
<dbReference type="InterPro" id="IPR003773">
    <property type="entry name" value="Menaquinone_biosynth"/>
</dbReference>
<dbReference type="InterPro" id="IPR020050">
    <property type="entry name" value="FO_synthase_su2"/>
</dbReference>